<accession>A0AA39NAY9</accession>
<evidence type="ECO:0000259" key="1">
    <source>
        <dbReference type="PROSITE" id="PS50181"/>
    </source>
</evidence>
<evidence type="ECO:0000313" key="3">
    <source>
        <dbReference type="Proteomes" id="UP001175211"/>
    </source>
</evidence>
<dbReference type="InterPro" id="IPR032675">
    <property type="entry name" value="LRR_dom_sf"/>
</dbReference>
<organism evidence="2 3">
    <name type="scientific">Armillaria tabescens</name>
    <name type="common">Ringless honey mushroom</name>
    <name type="synonym">Agaricus tabescens</name>
    <dbReference type="NCBI Taxonomy" id="1929756"/>
    <lineage>
        <taxon>Eukaryota</taxon>
        <taxon>Fungi</taxon>
        <taxon>Dikarya</taxon>
        <taxon>Basidiomycota</taxon>
        <taxon>Agaricomycotina</taxon>
        <taxon>Agaricomycetes</taxon>
        <taxon>Agaricomycetidae</taxon>
        <taxon>Agaricales</taxon>
        <taxon>Marasmiineae</taxon>
        <taxon>Physalacriaceae</taxon>
        <taxon>Desarmillaria</taxon>
    </lineage>
</organism>
<proteinExistence type="predicted"/>
<feature type="domain" description="F-box" evidence="1">
    <location>
        <begin position="93"/>
        <end position="137"/>
    </location>
</feature>
<dbReference type="Gene3D" id="3.80.10.10">
    <property type="entry name" value="Ribonuclease Inhibitor"/>
    <property type="match status" value="1"/>
</dbReference>
<dbReference type="RefSeq" id="XP_060333913.1">
    <property type="nucleotide sequence ID" value="XM_060466230.1"/>
</dbReference>
<dbReference type="SUPFAM" id="SSF52047">
    <property type="entry name" value="RNI-like"/>
    <property type="match status" value="1"/>
</dbReference>
<evidence type="ECO:0000313" key="2">
    <source>
        <dbReference type="EMBL" id="KAK0462301.1"/>
    </source>
</evidence>
<gene>
    <name evidence="2" type="ORF">EV420DRAFT_1180996</name>
</gene>
<dbReference type="InterPro" id="IPR001810">
    <property type="entry name" value="F-box_dom"/>
</dbReference>
<sequence length="392" mass="43248">MLLSCAIDVYVCSRHYRLLASSILSPRGVTASFRFAAVVLLMSSLRVSLASPCVCRLRGMLSLSPPCLSANAAYIKVRNVNEPFSHPIVLPVPMRLLDLPPEVLSLIVNDTDRDTLLSLCLTEKHLYDIARRFLRRNVAVVFDACQKPKPNLFSFDFARLSAIRSLSLVVRGWFELDSGLCSRVFMCMVNLNHVRVIGGSGVLVRSIAESTATSLATLELEGCDAEPQDFTGMAPINIRRLSISHCDSNARFLLGPLVVEELEVYGPGLDGGCMNIGVALRRLTDGNLKRLYVIDTCRDPGCRDIVHLTRALETRLASLEVLVLDISLPQSALEKLVRTVSMYPALKTLYLRGLPLFRTAKVGGVHLAELDFPFSACTIFFYKTKVLETASL</sequence>
<comment type="caution">
    <text evidence="2">The sequence shown here is derived from an EMBL/GenBank/DDBJ whole genome shotgun (WGS) entry which is preliminary data.</text>
</comment>
<name>A0AA39NAY9_ARMTA</name>
<dbReference type="Proteomes" id="UP001175211">
    <property type="component" value="Unassembled WGS sequence"/>
</dbReference>
<dbReference type="GeneID" id="85349778"/>
<protein>
    <recommendedName>
        <fullName evidence="1">F-box domain-containing protein</fullName>
    </recommendedName>
</protein>
<dbReference type="EMBL" id="JAUEPS010000009">
    <property type="protein sequence ID" value="KAK0462301.1"/>
    <property type="molecule type" value="Genomic_DNA"/>
</dbReference>
<reference evidence="2" key="1">
    <citation type="submission" date="2023-06" db="EMBL/GenBank/DDBJ databases">
        <authorList>
            <consortium name="Lawrence Berkeley National Laboratory"/>
            <person name="Ahrendt S."/>
            <person name="Sahu N."/>
            <person name="Indic B."/>
            <person name="Wong-Bajracharya J."/>
            <person name="Merenyi Z."/>
            <person name="Ke H.-M."/>
            <person name="Monk M."/>
            <person name="Kocsube S."/>
            <person name="Drula E."/>
            <person name="Lipzen A."/>
            <person name="Balint B."/>
            <person name="Henrissat B."/>
            <person name="Andreopoulos B."/>
            <person name="Martin F.M."/>
            <person name="Harder C.B."/>
            <person name="Rigling D."/>
            <person name="Ford K.L."/>
            <person name="Foster G.D."/>
            <person name="Pangilinan J."/>
            <person name="Papanicolaou A."/>
            <person name="Barry K."/>
            <person name="LaButti K."/>
            <person name="Viragh M."/>
            <person name="Koriabine M."/>
            <person name="Yan M."/>
            <person name="Riley R."/>
            <person name="Champramary S."/>
            <person name="Plett K.L."/>
            <person name="Tsai I.J."/>
            <person name="Slot J."/>
            <person name="Sipos G."/>
            <person name="Plett J."/>
            <person name="Nagy L.G."/>
            <person name="Grigoriev I.V."/>
        </authorList>
    </citation>
    <scope>NUCLEOTIDE SEQUENCE</scope>
    <source>
        <strain evidence="2">CCBAS 213</strain>
    </source>
</reference>
<dbReference type="PROSITE" id="PS50181">
    <property type="entry name" value="FBOX"/>
    <property type="match status" value="1"/>
</dbReference>
<keyword evidence="3" id="KW-1185">Reference proteome</keyword>
<dbReference type="AlphaFoldDB" id="A0AA39NAY9"/>